<dbReference type="InterPro" id="IPR012312">
    <property type="entry name" value="Hemerythrin-like"/>
</dbReference>
<gene>
    <name evidence="2" type="ORF">A3A87_03805</name>
</gene>
<proteinExistence type="predicted"/>
<dbReference type="AlphaFoldDB" id="A0A1F6TZW5"/>
<comment type="caution">
    <text evidence="2">The sequence shown here is derived from an EMBL/GenBank/DDBJ whole genome shotgun (WGS) entry which is preliminary data.</text>
</comment>
<dbReference type="STRING" id="1817768.A3A87_03805"/>
<sequence length="196" mass="22291">MDPPDAYAPSSIEPVPAEALHPFLRQFRDEHVLFMEELNAFEGTILSVQKIGFTKESDAKLKRFFHFFDQEFTPHNRREEATLFPLLHQRLIADGEHGKGKVPTTAIDLMEDEHAKAMQLAAVVLNFLGLAFRLPDERSRLIVLDAALEQGKNLVELLRLHVFREDNIVFSLAHRLISRAEFDEMQSRAAVAGKSS</sequence>
<evidence type="ECO:0000259" key="1">
    <source>
        <dbReference type="Pfam" id="PF01814"/>
    </source>
</evidence>
<protein>
    <recommendedName>
        <fullName evidence="1">Hemerythrin-like domain-containing protein</fullName>
    </recommendedName>
</protein>
<evidence type="ECO:0000313" key="3">
    <source>
        <dbReference type="Proteomes" id="UP000179037"/>
    </source>
</evidence>
<reference evidence="2 3" key="1">
    <citation type="journal article" date="2016" name="Nat. Commun.">
        <title>Thousands of microbial genomes shed light on interconnected biogeochemical processes in an aquifer system.</title>
        <authorList>
            <person name="Anantharaman K."/>
            <person name="Brown C.T."/>
            <person name="Hug L.A."/>
            <person name="Sharon I."/>
            <person name="Castelle C.J."/>
            <person name="Probst A.J."/>
            <person name="Thomas B.C."/>
            <person name="Singh A."/>
            <person name="Wilkins M.J."/>
            <person name="Karaoz U."/>
            <person name="Brodie E.L."/>
            <person name="Williams K.H."/>
            <person name="Hubbard S.S."/>
            <person name="Banfield J.F."/>
        </authorList>
    </citation>
    <scope>NUCLEOTIDE SEQUENCE [LARGE SCALE GENOMIC DNA]</scope>
</reference>
<evidence type="ECO:0000313" key="2">
    <source>
        <dbReference type="EMBL" id="OGI50647.1"/>
    </source>
</evidence>
<feature type="domain" description="Hemerythrin-like" evidence="1">
    <location>
        <begin position="25"/>
        <end position="172"/>
    </location>
</feature>
<organism evidence="2 3">
    <name type="scientific">Candidatus Muproteobacteria bacterium RIFCSPLOWO2_01_FULL_60_18</name>
    <dbReference type="NCBI Taxonomy" id="1817768"/>
    <lineage>
        <taxon>Bacteria</taxon>
        <taxon>Pseudomonadati</taxon>
        <taxon>Pseudomonadota</taxon>
        <taxon>Candidatus Muproteobacteria</taxon>
    </lineage>
</organism>
<dbReference type="EMBL" id="MFTC01000064">
    <property type="protein sequence ID" value="OGI50647.1"/>
    <property type="molecule type" value="Genomic_DNA"/>
</dbReference>
<name>A0A1F6TZW5_9PROT</name>
<accession>A0A1F6TZW5</accession>
<dbReference type="Pfam" id="PF01814">
    <property type="entry name" value="Hemerythrin"/>
    <property type="match status" value="1"/>
</dbReference>
<dbReference type="Proteomes" id="UP000179037">
    <property type="component" value="Unassembled WGS sequence"/>
</dbReference>
<dbReference type="Gene3D" id="1.20.120.520">
    <property type="entry name" value="nmb1532 protein domain like"/>
    <property type="match status" value="1"/>
</dbReference>